<dbReference type="Gene3D" id="2.60.40.1820">
    <property type="match status" value="1"/>
</dbReference>
<keyword evidence="3 5" id="KW-1133">Transmembrane helix</keyword>
<dbReference type="Proteomes" id="UP000288805">
    <property type="component" value="Unassembled WGS sequence"/>
</dbReference>
<keyword evidence="2 5" id="KW-0812">Transmembrane</keyword>
<dbReference type="SUPFAM" id="SSF117070">
    <property type="entry name" value="LEA14-like"/>
    <property type="match status" value="1"/>
</dbReference>
<keyword evidence="4 5" id="KW-0472">Membrane</keyword>
<gene>
    <name evidence="7" type="primary">VvCHDp000527_5</name>
    <name evidence="7" type="ORF">CK203_062969</name>
</gene>
<dbReference type="PANTHER" id="PTHR31234">
    <property type="entry name" value="LATE EMBRYOGENESIS ABUNDANT (LEA) HYDROXYPROLINE-RICH GLYCOPROTEIN FAMILY"/>
    <property type="match status" value="1"/>
</dbReference>
<dbReference type="EMBL" id="QGNW01000548">
    <property type="protein sequence ID" value="RVW68114.1"/>
    <property type="molecule type" value="Genomic_DNA"/>
</dbReference>
<dbReference type="InterPro" id="IPR004864">
    <property type="entry name" value="LEA_2"/>
</dbReference>
<feature type="transmembrane region" description="Helical" evidence="5">
    <location>
        <begin position="41"/>
        <end position="65"/>
    </location>
</feature>
<dbReference type="PANTHER" id="PTHR31234:SF65">
    <property type="entry name" value="LATE EMBRYOGENESIS ABUNDANT PROTEIN, LEA_2 SUBGROUP"/>
    <property type="match status" value="1"/>
</dbReference>
<proteinExistence type="predicted"/>
<comment type="subcellular location">
    <subcellularLocation>
        <location evidence="1">Membrane</location>
        <topology evidence="1">Single-pass membrane protein</topology>
    </subcellularLocation>
</comment>
<accession>A0A438G7H5</accession>
<evidence type="ECO:0000256" key="2">
    <source>
        <dbReference type="ARBA" id="ARBA00022692"/>
    </source>
</evidence>
<evidence type="ECO:0000256" key="5">
    <source>
        <dbReference type="SAM" id="Phobius"/>
    </source>
</evidence>
<comment type="caution">
    <text evidence="7">The sequence shown here is derived from an EMBL/GenBank/DDBJ whole genome shotgun (WGS) entry which is preliminary data.</text>
</comment>
<name>A0A438G7H5_VITVI</name>
<reference evidence="7 8" key="1">
    <citation type="journal article" date="2018" name="PLoS Genet.">
        <title>Population sequencing reveals clonal diversity and ancestral inbreeding in the grapevine cultivar Chardonnay.</title>
        <authorList>
            <person name="Roach M.J."/>
            <person name="Johnson D.L."/>
            <person name="Bohlmann J."/>
            <person name="van Vuuren H.J."/>
            <person name="Jones S.J."/>
            <person name="Pretorius I.S."/>
            <person name="Schmidt S.A."/>
            <person name="Borneman A.R."/>
        </authorList>
    </citation>
    <scope>NUCLEOTIDE SEQUENCE [LARGE SCALE GENOMIC DNA]</scope>
    <source>
        <strain evidence="8">cv. Chardonnay</strain>
        <tissue evidence="7">Leaf</tissue>
    </source>
</reference>
<dbReference type="Pfam" id="PF03168">
    <property type="entry name" value="LEA_2"/>
    <property type="match status" value="1"/>
</dbReference>
<evidence type="ECO:0000259" key="6">
    <source>
        <dbReference type="Pfam" id="PF03168"/>
    </source>
</evidence>
<dbReference type="GO" id="GO:0016020">
    <property type="term" value="C:membrane"/>
    <property type="evidence" value="ECO:0007669"/>
    <property type="project" value="UniProtKB-SubCell"/>
</dbReference>
<organism evidence="7 8">
    <name type="scientific">Vitis vinifera</name>
    <name type="common">Grape</name>
    <dbReference type="NCBI Taxonomy" id="29760"/>
    <lineage>
        <taxon>Eukaryota</taxon>
        <taxon>Viridiplantae</taxon>
        <taxon>Streptophyta</taxon>
        <taxon>Embryophyta</taxon>
        <taxon>Tracheophyta</taxon>
        <taxon>Spermatophyta</taxon>
        <taxon>Magnoliopsida</taxon>
        <taxon>eudicotyledons</taxon>
        <taxon>Gunneridae</taxon>
        <taxon>Pentapetalae</taxon>
        <taxon>rosids</taxon>
        <taxon>Vitales</taxon>
        <taxon>Vitaceae</taxon>
        <taxon>Viteae</taxon>
        <taxon>Vitis</taxon>
    </lineage>
</organism>
<evidence type="ECO:0000256" key="4">
    <source>
        <dbReference type="ARBA" id="ARBA00023136"/>
    </source>
</evidence>
<evidence type="ECO:0000256" key="3">
    <source>
        <dbReference type="ARBA" id="ARBA00022989"/>
    </source>
</evidence>
<feature type="domain" description="Late embryogenesis abundant protein LEA-2 subgroup" evidence="6">
    <location>
        <begin position="99"/>
        <end position="178"/>
    </location>
</feature>
<evidence type="ECO:0000256" key="1">
    <source>
        <dbReference type="ARBA" id="ARBA00004167"/>
    </source>
</evidence>
<evidence type="ECO:0000313" key="7">
    <source>
        <dbReference type="EMBL" id="RVW68114.1"/>
    </source>
</evidence>
<evidence type="ECO:0000313" key="8">
    <source>
        <dbReference type="Proteomes" id="UP000288805"/>
    </source>
</evidence>
<dbReference type="InterPro" id="IPR044839">
    <property type="entry name" value="NDR1-like"/>
</dbReference>
<protein>
    <submittedName>
        <fullName evidence="7">Late embryogenesis abundant protein</fullName>
    </submittedName>
</protein>
<dbReference type="AlphaFoldDB" id="A0A438G7H5"/>
<sequence>MAEKDQQVFPMEPTNAQLNTDEESARVHSEVLRHKKRMRRLGCVAAFTVLLTAIILAFALTVMHIKNPKFQFRSIEIEDLSLRSSTTTPSFSMRFDAELTVKNQNFGPFKYDKIAIPMSYGGTKVGEAFISNGEAKARSTKVIKVTVDVTSNNVSSNSNLASDINSGFLTLTGQGKLNGKVHLMKAIIAFCSVAVVKRIDLYGLAFPAHQLYIQPLSLHHLSPSLLCYRLNVTPSLVILNKRIKTCVGCDGRIF</sequence>
<dbReference type="GO" id="GO:0098542">
    <property type="term" value="P:defense response to other organism"/>
    <property type="evidence" value="ECO:0007669"/>
    <property type="project" value="InterPro"/>
</dbReference>